<dbReference type="EMBL" id="KB445792">
    <property type="protein sequence ID" value="EMD40363.1"/>
    <property type="molecule type" value="Genomic_DNA"/>
</dbReference>
<proteinExistence type="predicted"/>
<evidence type="ECO:0000256" key="2">
    <source>
        <dbReference type="SAM" id="MobiDB-lite"/>
    </source>
</evidence>
<accession>M2QTI8</accession>
<keyword evidence="1" id="KW-0175">Coiled coil</keyword>
<dbReference type="Proteomes" id="UP000016930">
    <property type="component" value="Unassembled WGS sequence"/>
</dbReference>
<protein>
    <submittedName>
        <fullName evidence="3">Uncharacterized protein</fullName>
    </submittedName>
</protein>
<evidence type="ECO:0000313" key="4">
    <source>
        <dbReference type="Proteomes" id="UP000016930"/>
    </source>
</evidence>
<sequence length="180" mass="19414">MPQPLQQGLRETHVDHQSGSTKVPVVPSKRASGSGEQVNHKRQRRSELKAAGFQTGDTTSQDRIKKSISEGSPDGVTIKKDPDGPAGSSGEVTAEKYLEGSSISQAKPKIASDADLELAELEERQRTAREKADAAHLELLEITRRIEQRKLLGPDGSGVKREPLVVNLSGGPVFIDLTDD</sequence>
<organism evidence="3 4">
    <name type="scientific">Ceriporiopsis subvermispora (strain B)</name>
    <name type="common">White-rot fungus</name>
    <name type="synonym">Gelatoporia subvermispora</name>
    <dbReference type="NCBI Taxonomy" id="914234"/>
    <lineage>
        <taxon>Eukaryota</taxon>
        <taxon>Fungi</taxon>
        <taxon>Dikarya</taxon>
        <taxon>Basidiomycota</taxon>
        <taxon>Agaricomycotina</taxon>
        <taxon>Agaricomycetes</taxon>
        <taxon>Polyporales</taxon>
        <taxon>Gelatoporiaceae</taxon>
        <taxon>Gelatoporia</taxon>
    </lineage>
</organism>
<dbReference type="AlphaFoldDB" id="M2QTI8"/>
<evidence type="ECO:0000313" key="3">
    <source>
        <dbReference type="EMBL" id="EMD40363.1"/>
    </source>
</evidence>
<dbReference type="HOGENOM" id="CLU_1496012_0_0_1"/>
<evidence type="ECO:0000256" key="1">
    <source>
        <dbReference type="SAM" id="Coils"/>
    </source>
</evidence>
<keyword evidence="4" id="KW-1185">Reference proteome</keyword>
<feature type="coiled-coil region" evidence="1">
    <location>
        <begin position="111"/>
        <end position="138"/>
    </location>
</feature>
<feature type="region of interest" description="Disordered" evidence="2">
    <location>
        <begin position="1"/>
        <end position="91"/>
    </location>
</feature>
<reference evidence="3 4" key="1">
    <citation type="journal article" date="2012" name="Proc. Natl. Acad. Sci. U.S.A.">
        <title>Comparative genomics of Ceriporiopsis subvermispora and Phanerochaete chrysosporium provide insight into selective ligninolysis.</title>
        <authorList>
            <person name="Fernandez-Fueyo E."/>
            <person name="Ruiz-Duenas F.J."/>
            <person name="Ferreira P."/>
            <person name="Floudas D."/>
            <person name="Hibbett D.S."/>
            <person name="Canessa P."/>
            <person name="Larrondo L.F."/>
            <person name="James T.Y."/>
            <person name="Seelenfreund D."/>
            <person name="Lobos S."/>
            <person name="Polanco R."/>
            <person name="Tello M."/>
            <person name="Honda Y."/>
            <person name="Watanabe T."/>
            <person name="Watanabe T."/>
            <person name="Ryu J.S."/>
            <person name="Kubicek C.P."/>
            <person name="Schmoll M."/>
            <person name="Gaskell J."/>
            <person name="Hammel K.E."/>
            <person name="St John F.J."/>
            <person name="Vanden Wymelenberg A."/>
            <person name="Sabat G."/>
            <person name="Splinter BonDurant S."/>
            <person name="Syed K."/>
            <person name="Yadav J.S."/>
            <person name="Doddapaneni H."/>
            <person name="Subramanian V."/>
            <person name="Lavin J.L."/>
            <person name="Oguiza J.A."/>
            <person name="Perez G."/>
            <person name="Pisabarro A.G."/>
            <person name="Ramirez L."/>
            <person name="Santoyo F."/>
            <person name="Master E."/>
            <person name="Coutinho P.M."/>
            <person name="Henrissat B."/>
            <person name="Lombard V."/>
            <person name="Magnuson J.K."/>
            <person name="Kuees U."/>
            <person name="Hori C."/>
            <person name="Igarashi K."/>
            <person name="Samejima M."/>
            <person name="Held B.W."/>
            <person name="Barry K.W."/>
            <person name="LaButti K.M."/>
            <person name="Lapidus A."/>
            <person name="Lindquist E.A."/>
            <person name="Lucas S.M."/>
            <person name="Riley R."/>
            <person name="Salamov A.A."/>
            <person name="Hoffmeister D."/>
            <person name="Schwenk D."/>
            <person name="Hadar Y."/>
            <person name="Yarden O."/>
            <person name="de Vries R.P."/>
            <person name="Wiebenga A."/>
            <person name="Stenlid J."/>
            <person name="Eastwood D."/>
            <person name="Grigoriev I.V."/>
            <person name="Berka R.M."/>
            <person name="Blanchette R.A."/>
            <person name="Kersten P."/>
            <person name="Martinez A.T."/>
            <person name="Vicuna R."/>
            <person name="Cullen D."/>
        </authorList>
    </citation>
    <scope>NUCLEOTIDE SEQUENCE [LARGE SCALE GENOMIC DNA]</scope>
    <source>
        <strain evidence="3 4">B</strain>
    </source>
</reference>
<gene>
    <name evidence="3" type="ORF">CERSUDRAFT_91079</name>
</gene>
<name>M2QTI8_CERS8</name>